<feature type="transmembrane region" description="Helical" evidence="1">
    <location>
        <begin position="38"/>
        <end position="55"/>
    </location>
</feature>
<keyword evidence="1" id="KW-0812">Transmembrane</keyword>
<accession>A0ABW5KT69</accession>
<evidence type="ECO:0000256" key="1">
    <source>
        <dbReference type="SAM" id="Phobius"/>
    </source>
</evidence>
<sequence length="60" mass="6957">MTKFHIISAIIAAIAFMGFVLAHDYYTNSIGGIEKYVFQFIFFAGGLLVFDYVLFRRRKK</sequence>
<keyword evidence="3" id="KW-1185">Reference proteome</keyword>
<name>A0ABW5KT69_9FLAO</name>
<evidence type="ECO:0000313" key="3">
    <source>
        <dbReference type="Proteomes" id="UP001597472"/>
    </source>
</evidence>
<dbReference type="EMBL" id="JBHULS010000001">
    <property type="protein sequence ID" value="MFD2550960.1"/>
    <property type="molecule type" value="Genomic_DNA"/>
</dbReference>
<organism evidence="2 3">
    <name type="scientific">Bizionia sediminis</name>
    <dbReference type="NCBI Taxonomy" id="1737064"/>
    <lineage>
        <taxon>Bacteria</taxon>
        <taxon>Pseudomonadati</taxon>
        <taxon>Bacteroidota</taxon>
        <taxon>Flavobacteriia</taxon>
        <taxon>Flavobacteriales</taxon>
        <taxon>Flavobacteriaceae</taxon>
        <taxon>Bizionia</taxon>
    </lineage>
</organism>
<gene>
    <name evidence="2" type="ORF">ACFSQP_03930</name>
</gene>
<protein>
    <recommendedName>
        <fullName evidence="4">DUF3955 domain-containing protein</fullName>
    </recommendedName>
</protein>
<proteinExistence type="predicted"/>
<comment type="caution">
    <text evidence="2">The sequence shown here is derived from an EMBL/GenBank/DDBJ whole genome shotgun (WGS) entry which is preliminary data.</text>
</comment>
<keyword evidence="1" id="KW-0472">Membrane</keyword>
<evidence type="ECO:0000313" key="2">
    <source>
        <dbReference type="EMBL" id="MFD2550960.1"/>
    </source>
</evidence>
<dbReference type="RefSeq" id="WP_376891945.1">
    <property type="nucleotide sequence ID" value="NZ_JBHULS010000001.1"/>
</dbReference>
<reference evidence="3" key="1">
    <citation type="journal article" date="2019" name="Int. J. Syst. Evol. Microbiol.">
        <title>The Global Catalogue of Microorganisms (GCM) 10K type strain sequencing project: providing services to taxonomists for standard genome sequencing and annotation.</title>
        <authorList>
            <consortium name="The Broad Institute Genomics Platform"/>
            <consortium name="The Broad Institute Genome Sequencing Center for Infectious Disease"/>
            <person name="Wu L."/>
            <person name="Ma J."/>
        </authorList>
    </citation>
    <scope>NUCLEOTIDE SEQUENCE [LARGE SCALE GENOMIC DNA]</scope>
    <source>
        <strain evidence="3">KCTC 42587</strain>
    </source>
</reference>
<evidence type="ECO:0008006" key="4">
    <source>
        <dbReference type="Google" id="ProtNLM"/>
    </source>
</evidence>
<keyword evidence="1" id="KW-1133">Transmembrane helix</keyword>
<dbReference type="Proteomes" id="UP001597472">
    <property type="component" value="Unassembled WGS sequence"/>
</dbReference>